<comment type="catalytic activity">
    <reaction evidence="13">
        <text>Ni(2+)(out) + ATP + H2O = Ni(2+)(in) + ADP + phosphate + H(+)</text>
        <dbReference type="Rhea" id="RHEA:15557"/>
        <dbReference type="ChEBI" id="CHEBI:15377"/>
        <dbReference type="ChEBI" id="CHEBI:15378"/>
        <dbReference type="ChEBI" id="CHEBI:30616"/>
        <dbReference type="ChEBI" id="CHEBI:43474"/>
        <dbReference type="ChEBI" id="CHEBI:49786"/>
        <dbReference type="ChEBI" id="CHEBI:456216"/>
        <dbReference type="EC" id="7.2.2.11"/>
    </reaction>
    <physiologicalReaction direction="left-to-right" evidence="13">
        <dbReference type="Rhea" id="RHEA:15558"/>
    </physiologicalReaction>
</comment>
<evidence type="ECO:0000256" key="5">
    <source>
        <dbReference type="ARBA" id="ARBA00022741"/>
    </source>
</evidence>
<dbReference type="InterPro" id="IPR003593">
    <property type="entry name" value="AAA+_ATPase"/>
</dbReference>
<dbReference type="Gene3D" id="3.40.50.300">
    <property type="entry name" value="P-loop containing nucleotide triphosphate hydrolases"/>
    <property type="match status" value="1"/>
</dbReference>
<evidence type="ECO:0000256" key="10">
    <source>
        <dbReference type="ARBA" id="ARBA00038669"/>
    </source>
</evidence>
<sequence length="261" mass="26775">MTPLLEIAGLRVRYASAAGEALAGIDLTIGAGERVAVIGESGSGKSSLALAIAGLLPRDARVGGSLSWPGLSQPPRNGKDVGFVFQDPAGTLDSVVPVGRQVAEVVEVHLGLDRRSAMSRAAGLFGRVRLPDPDNLLHAYPHQLSGGQKQRVGIAAAIAAEPALLIADEPTSALDTIVQAGIVRLIDTLVRDTGMALLIVTHDIALAASIADRIVVLKDGAVVETGTATGIILEPQADYTRALLASCLPLDDPASPGEGRA</sequence>
<evidence type="ECO:0000256" key="1">
    <source>
        <dbReference type="ARBA" id="ARBA00004417"/>
    </source>
</evidence>
<reference evidence="15 16" key="1">
    <citation type="submission" date="2018-03" db="EMBL/GenBank/DDBJ databases">
        <title>The draft genome of Mesorhizobium sp. 6GN-30.</title>
        <authorList>
            <person name="Liu L."/>
            <person name="Li L."/>
            <person name="Wang T."/>
            <person name="Zhang X."/>
            <person name="Liang L."/>
        </authorList>
    </citation>
    <scope>NUCLEOTIDE SEQUENCE [LARGE SCALE GENOMIC DNA]</scope>
    <source>
        <strain evidence="15 16">6GN30</strain>
    </source>
</reference>
<dbReference type="GO" id="GO:0015413">
    <property type="term" value="F:ABC-type nickel transporter activity"/>
    <property type="evidence" value="ECO:0007669"/>
    <property type="project" value="UniProtKB-EC"/>
</dbReference>
<dbReference type="Pfam" id="PF00005">
    <property type="entry name" value="ABC_tran"/>
    <property type="match status" value="1"/>
</dbReference>
<keyword evidence="7" id="KW-1278">Translocase</keyword>
<evidence type="ECO:0000259" key="14">
    <source>
        <dbReference type="PROSITE" id="PS50893"/>
    </source>
</evidence>
<dbReference type="GO" id="GO:0005886">
    <property type="term" value="C:plasma membrane"/>
    <property type="evidence" value="ECO:0007669"/>
    <property type="project" value="UniProtKB-SubCell"/>
</dbReference>
<dbReference type="SUPFAM" id="SSF52540">
    <property type="entry name" value="P-loop containing nucleoside triphosphate hydrolases"/>
    <property type="match status" value="1"/>
</dbReference>
<keyword evidence="8" id="KW-0406">Ion transport</keyword>
<protein>
    <recommendedName>
        <fullName evidence="12">Nickel import system ATP-binding protein NikD</fullName>
        <ecNumber evidence="11">7.2.2.11</ecNumber>
    </recommendedName>
</protein>
<accession>A0A2P7S1R1</accession>
<dbReference type="Proteomes" id="UP000241229">
    <property type="component" value="Unassembled WGS sequence"/>
</dbReference>
<evidence type="ECO:0000256" key="13">
    <source>
        <dbReference type="ARBA" id="ARBA00048610"/>
    </source>
</evidence>
<evidence type="ECO:0000313" key="15">
    <source>
        <dbReference type="EMBL" id="PSJ56391.1"/>
    </source>
</evidence>
<dbReference type="InterPro" id="IPR027417">
    <property type="entry name" value="P-loop_NTPase"/>
</dbReference>
<dbReference type="EC" id="7.2.2.11" evidence="11"/>
<evidence type="ECO:0000256" key="9">
    <source>
        <dbReference type="ARBA" id="ARBA00023136"/>
    </source>
</evidence>
<dbReference type="CDD" id="cd03257">
    <property type="entry name" value="ABC_NikE_OppD_transporters"/>
    <property type="match status" value="1"/>
</dbReference>
<dbReference type="GO" id="GO:0016887">
    <property type="term" value="F:ATP hydrolysis activity"/>
    <property type="evidence" value="ECO:0007669"/>
    <property type="project" value="InterPro"/>
</dbReference>
<dbReference type="GO" id="GO:0005524">
    <property type="term" value="F:ATP binding"/>
    <property type="evidence" value="ECO:0007669"/>
    <property type="project" value="UniProtKB-KW"/>
</dbReference>
<evidence type="ECO:0000256" key="4">
    <source>
        <dbReference type="ARBA" id="ARBA00022475"/>
    </source>
</evidence>
<keyword evidence="16" id="KW-1185">Reference proteome</keyword>
<keyword evidence="5" id="KW-0547">Nucleotide-binding</keyword>
<keyword evidence="4" id="KW-1003">Cell membrane</keyword>
<dbReference type="InterPro" id="IPR050388">
    <property type="entry name" value="ABC_Ni/Peptide_Import"/>
</dbReference>
<evidence type="ECO:0000256" key="6">
    <source>
        <dbReference type="ARBA" id="ARBA00022840"/>
    </source>
</evidence>
<comment type="similarity">
    <text evidence="2">Belongs to the ABC transporter superfamily.</text>
</comment>
<dbReference type="InterPro" id="IPR003439">
    <property type="entry name" value="ABC_transporter-like_ATP-bd"/>
</dbReference>
<comment type="subcellular location">
    <subcellularLocation>
        <location evidence="1">Cell inner membrane</location>
        <topology evidence="1">Peripheral membrane protein</topology>
    </subcellularLocation>
</comment>
<keyword evidence="3" id="KW-0813">Transport</keyword>
<dbReference type="PANTHER" id="PTHR43297">
    <property type="entry name" value="OLIGOPEPTIDE TRANSPORT ATP-BINDING PROTEIN APPD"/>
    <property type="match status" value="1"/>
</dbReference>
<dbReference type="InterPro" id="IPR017871">
    <property type="entry name" value="ABC_transporter-like_CS"/>
</dbReference>
<proteinExistence type="inferred from homology"/>
<evidence type="ECO:0000256" key="11">
    <source>
        <dbReference type="ARBA" id="ARBA00039098"/>
    </source>
</evidence>
<keyword evidence="6 15" id="KW-0067">ATP-binding</keyword>
<evidence type="ECO:0000256" key="2">
    <source>
        <dbReference type="ARBA" id="ARBA00005417"/>
    </source>
</evidence>
<dbReference type="SMART" id="SM00382">
    <property type="entry name" value="AAA"/>
    <property type="match status" value="1"/>
</dbReference>
<gene>
    <name evidence="15" type="ORF">C7I84_21215</name>
</gene>
<dbReference type="OrthoDB" id="9815712at2"/>
<dbReference type="PANTHER" id="PTHR43297:SF13">
    <property type="entry name" value="NICKEL ABC TRANSPORTER, ATP-BINDING PROTEIN"/>
    <property type="match status" value="1"/>
</dbReference>
<organism evidence="15 16">
    <name type="scientific">Kumtagia ephedrae</name>
    <dbReference type="NCBI Taxonomy" id="2116701"/>
    <lineage>
        <taxon>Bacteria</taxon>
        <taxon>Pseudomonadati</taxon>
        <taxon>Pseudomonadota</taxon>
        <taxon>Alphaproteobacteria</taxon>
        <taxon>Hyphomicrobiales</taxon>
        <taxon>Phyllobacteriaceae</taxon>
        <taxon>Kumtagia</taxon>
    </lineage>
</organism>
<evidence type="ECO:0000313" key="16">
    <source>
        <dbReference type="Proteomes" id="UP000241229"/>
    </source>
</evidence>
<dbReference type="PROSITE" id="PS00211">
    <property type="entry name" value="ABC_TRANSPORTER_1"/>
    <property type="match status" value="1"/>
</dbReference>
<comment type="caution">
    <text evidence="15">The sequence shown here is derived from an EMBL/GenBank/DDBJ whole genome shotgun (WGS) entry which is preliminary data.</text>
</comment>
<evidence type="ECO:0000256" key="3">
    <source>
        <dbReference type="ARBA" id="ARBA00022448"/>
    </source>
</evidence>
<evidence type="ECO:0000256" key="8">
    <source>
        <dbReference type="ARBA" id="ARBA00023065"/>
    </source>
</evidence>
<feature type="domain" description="ABC transporter" evidence="14">
    <location>
        <begin position="5"/>
        <end position="244"/>
    </location>
</feature>
<dbReference type="EMBL" id="PXYK01000022">
    <property type="protein sequence ID" value="PSJ56391.1"/>
    <property type="molecule type" value="Genomic_DNA"/>
</dbReference>
<dbReference type="RefSeq" id="WP_106774220.1">
    <property type="nucleotide sequence ID" value="NZ_PXYK01000022.1"/>
</dbReference>
<comment type="subunit">
    <text evidence="10">The complex is composed of two ATP-binding proteins (NikD and NikE), two transmembrane proteins (NikB and NikC) and a solute-binding protein (NikA).</text>
</comment>
<evidence type="ECO:0000256" key="7">
    <source>
        <dbReference type="ARBA" id="ARBA00022967"/>
    </source>
</evidence>
<name>A0A2P7S1R1_9HYPH</name>
<dbReference type="AlphaFoldDB" id="A0A2P7S1R1"/>
<dbReference type="PROSITE" id="PS50893">
    <property type="entry name" value="ABC_TRANSPORTER_2"/>
    <property type="match status" value="1"/>
</dbReference>
<evidence type="ECO:0000256" key="12">
    <source>
        <dbReference type="ARBA" id="ARBA00044143"/>
    </source>
</evidence>
<keyword evidence="9" id="KW-0472">Membrane</keyword>